<dbReference type="EMBL" id="QFWQ01000001">
    <property type="protein sequence ID" value="RCS31727.1"/>
    <property type="molecule type" value="Genomic_DNA"/>
</dbReference>
<evidence type="ECO:0000259" key="8">
    <source>
        <dbReference type="Pfam" id="PF03458"/>
    </source>
</evidence>
<dbReference type="PANTHER" id="PTHR30506:SF3">
    <property type="entry name" value="UPF0126 INNER MEMBRANE PROTEIN YADS-RELATED"/>
    <property type="match status" value="1"/>
</dbReference>
<comment type="caution">
    <text evidence="9">The sequence shown here is derived from an EMBL/GenBank/DDBJ whole genome shotgun (WGS) entry which is preliminary data.</text>
</comment>
<keyword evidence="10" id="KW-1185">Reference proteome</keyword>
<comment type="similarity">
    <text evidence="2">Belongs to the UPF0126 family.</text>
</comment>
<evidence type="ECO:0000256" key="2">
    <source>
        <dbReference type="ARBA" id="ARBA00008193"/>
    </source>
</evidence>
<evidence type="ECO:0000313" key="10">
    <source>
        <dbReference type="Proteomes" id="UP000252387"/>
    </source>
</evidence>
<dbReference type="AlphaFoldDB" id="A0A368KIQ4"/>
<evidence type="ECO:0000256" key="5">
    <source>
        <dbReference type="ARBA" id="ARBA00022989"/>
    </source>
</evidence>
<dbReference type="Pfam" id="PF03458">
    <property type="entry name" value="Gly_transporter"/>
    <property type="match status" value="2"/>
</dbReference>
<feature type="transmembrane region" description="Helical" evidence="7">
    <location>
        <begin position="64"/>
        <end position="83"/>
    </location>
</feature>
<organism evidence="9 10">
    <name type="scientific">Rhodanobacter denitrificans</name>
    <dbReference type="NCBI Taxonomy" id="666685"/>
    <lineage>
        <taxon>Bacteria</taxon>
        <taxon>Pseudomonadati</taxon>
        <taxon>Pseudomonadota</taxon>
        <taxon>Gammaproteobacteria</taxon>
        <taxon>Lysobacterales</taxon>
        <taxon>Rhodanobacteraceae</taxon>
        <taxon>Rhodanobacter</taxon>
    </lineage>
</organism>
<feature type="transmembrane region" description="Helical" evidence="7">
    <location>
        <begin position="32"/>
        <end position="52"/>
    </location>
</feature>
<dbReference type="GO" id="GO:0005886">
    <property type="term" value="C:plasma membrane"/>
    <property type="evidence" value="ECO:0007669"/>
    <property type="project" value="UniProtKB-SubCell"/>
</dbReference>
<feature type="transmembrane region" description="Helical" evidence="7">
    <location>
        <begin position="150"/>
        <end position="168"/>
    </location>
</feature>
<evidence type="ECO:0000256" key="3">
    <source>
        <dbReference type="ARBA" id="ARBA00022475"/>
    </source>
</evidence>
<keyword evidence="6 7" id="KW-0472">Membrane</keyword>
<evidence type="ECO:0000256" key="1">
    <source>
        <dbReference type="ARBA" id="ARBA00004651"/>
    </source>
</evidence>
<evidence type="ECO:0000313" key="9">
    <source>
        <dbReference type="EMBL" id="RCS31727.1"/>
    </source>
</evidence>
<sequence>MPVLLIVLDLGGTFVFAISGAMVAVRHRLDVFGVLVLAFAAGNAGGITRDLLIGAVPPAAIADWKYSGVSALAGLATFFWYPVTKKVANDVLWFDAVGLAFFAVAGAQKALAHGIDPTMAALLGMLTGIGGGMLRDVLVSGIPTVLRADLYALAALAGAAVVVSAHLLHLHPMVAAAAGGGVCFALRFMAIRHGWRLPTARPAPTVAPDAPHHPHHDEGN</sequence>
<evidence type="ECO:0000256" key="4">
    <source>
        <dbReference type="ARBA" id="ARBA00022692"/>
    </source>
</evidence>
<dbReference type="RefSeq" id="WP_114340463.1">
    <property type="nucleotide sequence ID" value="NZ_QFWQ01000001.1"/>
</dbReference>
<feature type="transmembrane region" description="Helical" evidence="7">
    <location>
        <begin position="119"/>
        <end position="138"/>
    </location>
</feature>
<gene>
    <name evidence="9" type="ORF">DEO45_00800</name>
</gene>
<comment type="subcellular location">
    <subcellularLocation>
        <location evidence="1">Cell membrane</location>
        <topology evidence="1">Multi-pass membrane protein</topology>
    </subcellularLocation>
</comment>
<accession>A0A368KIQ4</accession>
<feature type="transmembrane region" description="Helical" evidence="7">
    <location>
        <begin position="174"/>
        <end position="191"/>
    </location>
</feature>
<dbReference type="OrthoDB" id="9791874at2"/>
<dbReference type="InterPro" id="IPR005115">
    <property type="entry name" value="Gly_transporter"/>
</dbReference>
<feature type="domain" description="Glycine transporter" evidence="8">
    <location>
        <begin position="92"/>
        <end position="165"/>
    </location>
</feature>
<feature type="transmembrane region" description="Helical" evidence="7">
    <location>
        <begin position="6"/>
        <end position="25"/>
    </location>
</feature>
<feature type="transmembrane region" description="Helical" evidence="7">
    <location>
        <begin position="90"/>
        <end position="107"/>
    </location>
</feature>
<evidence type="ECO:0000256" key="6">
    <source>
        <dbReference type="ARBA" id="ARBA00023136"/>
    </source>
</evidence>
<keyword evidence="4 7" id="KW-0812">Transmembrane</keyword>
<dbReference type="PANTHER" id="PTHR30506">
    <property type="entry name" value="INNER MEMBRANE PROTEIN"/>
    <property type="match status" value="1"/>
</dbReference>
<keyword evidence="3" id="KW-1003">Cell membrane</keyword>
<dbReference type="Proteomes" id="UP000252387">
    <property type="component" value="Unassembled WGS sequence"/>
</dbReference>
<reference evidence="9 10" key="1">
    <citation type="submission" date="2018-05" db="EMBL/GenBank/DDBJ databases">
        <title>Draft genome sequence of Rhodanobacter denitrificans Yn1 isolated from gold copper mine.</title>
        <authorList>
            <person name="Yang N."/>
            <person name="Mazhar H.S."/>
            <person name="Rensing C."/>
        </authorList>
    </citation>
    <scope>NUCLEOTIDE SEQUENCE [LARGE SCALE GENOMIC DNA]</scope>
    <source>
        <strain evidence="9 10">Yn1</strain>
    </source>
</reference>
<name>A0A368KIQ4_9GAMM</name>
<feature type="domain" description="Glycine transporter" evidence="8">
    <location>
        <begin position="7"/>
        <end position="81"/>
    </location>
</feature>
<evidence type="ECO:0000256" key="7">
    <source>
        <dbReference type="SAM" id="Phobius"/>
    </source>
</evidence>
<proteinExistence type="inferred from homology"/>
<keyword evidence="5 7" id="KW-1133">Transmembrane helix</keyword>
<protein>
    <submittedName>
        <fullName evidence="9">Trimeric intracellular cation channel family protein</fullName>
    </submittedName>
</protein>